<dbReference type="PRINTS" id="PR00039">
    <property type="entry name" value="HTHLYSR"/>
</dbReference>
<dbReference type="InterPro" id="IPR036388">
    <property type="entry name" value="WH-like_DNA-bd_sf"/>
</dbReference>
<dbReference type="InterPro" id="IPR000847">
    <property type="entry name" value="LysR_HTH_N"/>
</dbReference>
<comment type="similarity">
    <text evidence="1">Belongs to the LysR transcriptional regulatory family.</text>
</comment>
<feature type="domain" description="HTH lysR-type" evidence="5">
    <location>
        <begin position="1"/>
        <end position="58"/>
    </location>
</feature>
<gene>
    <name evidence="6" type="ORF">CQU01_23750</name>
</gene>
<dbReference type="AlphaFoldDB" id="A0A511UZQ9"/>
<dbReference type="InterPro" id="IPR036390">
    <property type="entry name" value="WH_DNA-bd_sf"/>
</dbReference>
<dbReference type="GO" id="GO:0003700">
    <property type="term" value="F:DNA-binding transcription factor activity"/>
    <property type="evidence" value="ECO:0007669"/>
    <property type="project" value="InterPro"/>
</dbReference>
<evidence type="ECO:0000256" key="1">
    <source>
        <dbReference type="ARBA" id="ARBA00009437"/>
    </source>
</evidence>
<dbReference type="InterPro" id="IPR050950">
    <property type="entry name" value="HTH-type_LysR_regulators"/>
</dbReference>
<dbReference type="GO" id="GO:0005829">
    <property type="term" value="C:cytosol"/>
    <property type="evidence" value="ECO:0007669"/>
    <property type="project" value="TreeGrafter"/>
</dbReference>
<name>A0A511UZQ9_9BACI</name>
<keyword evidence="2" id="KW-0805">Transcription regulation</keyword>
<keyword evidence="4" id="KW-0804">Transcription</keyword>
<dbReference type="EMBL" id="BJXW01000030">
    <property type="protein sequence ID" value="GEN32137.1"/>
    <property type="molecule type" value="Genomic_DNA"/>
</dbReference>
<accession>A0A511UZQ9</accession>
<dbReference type="RefSeq" id="WP_146938501.1">
    <property type="nucleotide sequence ID" value="NZ_BJXW01000030.1"/>
</dbReference>
<dbReference type="SUPFAM" id="SSF53850">
    <property type="entry name" value="Periplasmic binding protein-like II"/>
    <property type="match status" value="1"/>
</dbReference>
<protein>
    <submittedName>
        <fullName evidence="6">LysR family transcriptional regulator</fullName>
    </submittedName>
</protein>
<proteinExistence type="inferred from homology"/>
<dbReference type="GO" id="GO:0003677">
    <property type="term" value="F:DNA binding"/>
    <property type="evidence" value="ECO:0007669"/>
    <property type="project" value="UniProtKB-KW"/>
</dbReference>
<dbReference type="PANTHER" id="PTHR30419">
    <property type="entry name" value="HTH-TYPE TRANSCRIPTIONAL REGULATOR YBHD"/>
    <property type="match status" value="1"/>
</dbReference>
<dbReference type="Gene3D" id="1.10.10.10">
    <property type="entry name" value="Winged helix-like DNA-binding domain superfamily/Winged helix DNA-binding domain"/>
    <property type="match status" value="1"/>
</dbReference>
<dbReference type="FunFam" id="1.10.10.10:FF:000001">
    <property type="entry name" value="LysR family transcriptional regulator"/>
    <property type="match status" value="1"/>
</dbReference>
<keyword evidence="3" id="KW-0238">DNA-binding</keyword>
<dbReference type="InterPro" id="IPR005119">
    <property type="entry name" value="LysR_subst-bd"/>
</dbReference>
<evidence type="ECO:0000256" key="2">
    <source>
        <dbReference type="ARBA" id="ARBA00023015"/>
    </source>
</evidence>
<dbReference type="OrthoDB" id="63123at2"/>
<dbReference type="PROSITE" id="PS50931">
    <property type="entry name" value="HTH_LYSR"/>
    <property type="match status" value="1"/>
</dbReference>
<keyword evidence="7" id="KW-1185">Reference proteome</keyword>
<dbReference type="Pfam" id="PF03466">
    <property type="entry name" value="LysR_substrate"/>
    <property type="match status" value="1"/>
</dbReference>
<dbReference type="PANTHER" id="PTHR30419:SF24">
    <property type="entry name" value="HTH-TYPE TRANSCRIPTIONAL REGULATOR CZCR"/>
    <property type="match status" value="1"/>
</dbReference>
<evidence type="ECO:0000259" key="5">
    <source>
        <dbReference type="PROSITE" id="PS50931"/>
    </source>
</evidence>
<evidence type="ECO:0000313" key="6">
    <source>
        <dbReference type="EMBL" id="GEN32137.1"/>
    </source>
</evidence>
<evidence type="ECO:0000313" key="7">
    <source>
        <dbReference type="Proteomes" id="UP000321491"/>
    </source>
</evidence>
<evidence type="ECO:0000256" key="4">
    <source>
        <dbReference type="ARBA" id="ARBA00023163"/>
    </source>
</evidence>
<sequence length="299" mass="34263">MSLVKFAIFHKVVELGSLTKAGEELNLSQSAVSHAIASLEDNWGFSILHRGRSGITLTSNGERVLQYIKEILQSYEEMEQEIADMNGLEIGTVRIGTFSSVSVQWLPEILKQFSRYHPTIEIELFEGDYAEIEEWIFKGEVDFGFVSIPTSYHFEVIPLKKDRMLCIFPEDHPLAHKKEVSFSEIAEEPLIRAKKGSDNDLKRILKENNVVPNVKFELEDDQAIFSMVQHGMGISILPEMALYRLPKNIRVLNLEKESYRTIGIAAKSFNNLAPATKKFIEYLKPWSRHVHEKLPRVEE</sequence>
<dbReference type="Pfam" id="PF00126">
    <property type="entry name" value="HTH_1"/>
    <property type="match status" value="1"/>
</dbReference>
<dbReference type="Proteomes" id="UP000321491">
    <property type="component" value="Unassembled WGS sequence"/>
</dbReference>
<comment type="caution">
    <text evidence="6">The sequence shown here is derived from an EMBL/GenBank/DDBJ whole genome shotgun (WGS) entry which is preliminary data.</text>
</comment>
<evidence type="ECO:0000256" key="3">
    <source>
        <dbReference type="ARBA" id="ARBA00023125"/>
    </source>
</evidence>
<reference evidence="6 7" key="1">
    <citation type="submission" date="2019-07" db="EMBL/GenBank/DDBJ databases">
        <title>Whole genome shotgun sequence of Cerasibacillus quisquiliarum NBRC 102429.</title>
        <authorList>
            <person name="Hosoyama A."/>
            <person name="Uohara A."/>
            <person name="Ohji S."/>
            <person name="Ichikawa N."/>
        </authorList>
    </citation>
    <scope>NUCLEOTIDE SEQUENCE [LARGE SCALE GENOMIC DNA]</scope>
    <source>
        <strain evidence="6 7">NBRC 102429</strain>
    </source>
</reference>
<dbReference type="Gene3D" id="3.40.190.290">
    <property type="match status" value="1"/>
</dbReference>
<dbReference type="SUPFAM" id="SSF46785">
    <property type="entry name" value="Winged helix' DNA-binding domain"/>
    <property type="match status" value="1"/>
</dbReference>
<organism evidence="6 7">
    <name type="scientific">Cerasibacillus quisquiliarum</name>
    <dbReference type="NCBI Taxonomy" id="227865"/>
    <lineage>
        <taxon>Bacteria</taxon>
        <taxon>Bacillati</taxon>
        <taxon>Bacillota</taxon>
        <taxon>Bacilli</taxon>
        <taxon>Bacillales</taxon>
        <taxon>Bacillaceae</taxon>
        <taxon>Cerasibacillus</taxon>
    </lineage>
</organism>
<dbReference type="CDD" id="cd05466">
    <property type="entry name" value="PBP2_LTTR_substrate"/>
    <property type="match status" value="1"/>
</dbReference>